<dbReference type="PANTHER" id="PTHR20941">
    <property type="entry name" value="FOLATE SYNTHESIS PROTEINS"/>
    <property type="match status" value="1"/>
</dbReference>
<dbReference type="InterPro" id="IPR045031">
    <property type="entry name" value="DHP_synth-like"/>
</dbReference>
<dbReference type="AlphaFoldDB" id="A0A7C6Z5C3"/>
<dbReference type="UniPathway" id="UPA00077">
    <property type="reaction ID" value="UER00156"/>
</dbReference>
<dbReference type="GO" id="GO:0004156">
    <property type="term" value="F:dihydropteroate synthase activity"/>
    <property type="evidence" value="ECO:0007669"/>
    <property type="project" value="UniProtKB-EC"/>
</dbReference>
<dbReference type="GO" id="GO:0005829">
    <property type="term" value="C:cytosol"/>
    <property type="evidence" value="ECO:0007669"/>
    <property type="project" value="TreeGrafter"/>
</dbReference>
<evidence type="ECO:0000313" key="14">
    <source>
        <dbReference type="Proteomes" id="UP000553059"/>
    </source>
</evidence>
<dbReference type="Proteomes" id="UP000553059">
    <property type="component" value="Unassembled WGS sequence"/>
</dbReference>
<dbReference type="NCBIfam" id="TIGR01496">
    <property type="entry name" value="DHPS"/>
    <property type="match status" value="1"/>
</dbReference>
<dbReference type="PROSITE" id="PS50972">
    <property type="entry name" value="PTERIN_BINDING"/>
    <property type="match status" value="1"/>
</dbReference>
<keyword evidence="8" id="KW-0479">Metal-binding</keyword>
<comment type="similarity">
    <text evidence="4">Belongs to the DHPS family.</text>
</comment>
<proteinExistence type="inferred from homology"/>
<feature type="domain" description="Pterin-binding" evidence="12">
    <location>
        <begin position="141"/>
        <end position="390"/>
    </location>
</feature>
<comment type="cofactor">
    <cofactor evidence="2">
        <name>Mg(2+)</name>
        <dbReference type="ChEBI" id="CHEBI:18420"/>
    </cofactor>
</comment>
<dbReference type="EMBL" id="DUTF01000278">
    <property type="protein sequence ID" value="HHY27571.1"/>
    <property type="molecule type" value="Genomic_DNA"/>
</dbReference>
<accession>A0A7C6Z5C3</accession>
<evidence type="ECO:0000256" key="3">
    <source>
        <dbReference type="ARBA" id="ARBA00004763"/>
    </source>
</evidence>
<dbReference type="EC" id="2.5.1.15" evidence="5"/>
<dbReference type="SUPFAM" id="SSF51717">
    <property type="entry name" value="Dihydropteroate synthetase-like"/>
    <property type="match status" value="1"/>
</dbReference>
<dbReference type="GO" id="GO:0046872">
    <property type="term" value="F:metal ion binding"/>
    <property type="evidence" value="ECO:0007669"/>
    <property type="project" value="UniProtKB-KW"/>
</dbReference>
<evidence type="ECO:0000256" key="2">
    <source>
        <dbReference type="ARBA" id="ARBA00001946"/>
    </source>
</evidence>
<sequence length="407" mass="44432">MKDYSLRWIDLNNETEAKKAMQPIGSDPGGIAHMVGKPIGRALKLENVPLPAAHIIKQEMLSLGGDAAVHRNVIVNKIEATDILLVGTTKHFRRLSQKLAAQPFGLKDLGKSLKSLLEALEPPKQRVLSCRGKEIVLGERTLIMGILNLTPDSFSDGGKFNTFEHAIKQAEALVEQGADILDIGAESTRLNNDPVSAEEEWNRLEAVIKALLPRLSIPISVDTYKSEVAERALDAGVHMINDIWGLQKDLKMAEVAGKYQAPVIVMHNQEGNSYHHVMGDMMAFLKKSIHLAEEQGLTGDQIIIDPGIGGTAFGKSLDIDLEIMSRLGEFRSLGHPILLGTSRKSMIGQTLNLPMEERLEGTLATSVVGVAAGVDILRVHDVQANKRAVQMADAIYRRKRGENFSGA</sequence>
<evidence type="ECO:0000256" key="8">
    <source>
        <dbReference type="ARBA" id="ARBA00022723"/>
    </source>
</evidence>
<dbReference type="Gene3D" id="3.20.20.20">
    <property type="entry name" value="Dihydropteroate synthase-like"/>
    <property type="match status" value="1"/>
</dbReference>
<dbReference type="InterPro" id="IPR000489">
    <property type="entry name" value="Pterin-binding_dom"/>
</dbReference>
<evidence type="ECO:0000256" key="5">
    <source>
        <dbReference type="ARBA" id="ARBA00012458"/>
    </source>
</evidence>
<evidence type="ECO:0000256" key="4">
    <source>
        <dbReference type="ARBA" id="ARBA00009503"/>
    </source>
</evidence>
<name>A0A7C6Z5C3_9FIRM</name>
<dbReference type="GO" id="GO:0046656">
    <property type="term" value="P:folic acid biosynthetic process"/>
    <property type="evidence" value="ECO:0007669"/>
    <property type="project" value="UniProtKB-KW"/>
</dbReference>
<dbReference type="InterPro" id="IPR011005">
    <property type="entry name" value="Dihydropteroate_synth-like_sf"/>
</dbReference>
<evidence type="ECO:0000259" key="12">
    <source>
        <dbReference type="PROSITE" id="PS50972"/>
    </source>
</evidence>
<dbReference type="GO" id="GO:0046654">
    <property type="term" value="P:tetrahydrofolate biosynthetic process"/>
    <property type="evidence" value="ECO:0007669"/>
    <property type="project" value="UniProtKB-UniPathway"/>
</dbReference>
<evidence type="ECO:0000313" key="13">
    <source>
        <dbReference type="EMBL" id="HHY27571.1"/>
    </source>
</evidence>
<dbReference type="Pfam" id="PF00809">
    <property type="entry name" value="Pterin_bind"/>
    <property type="match status" value="1"/>
</dbReference>
<evidence type="ECO:0000256" key="11">
    <source>
        <dbReference type="ARBA" id="ARBA00030193"/>
    </source>
</evidence>
<comment type="caution">
    <text evidence="13">The sequence shown here is derived from an EMBL/GenBank/DDBJ whole genome shotgun (WGS) entry which is preliminary data.</text>
</comment>
<dbReference type="PROSITE" id="PS00792">
    <property type="entry name" value="DHPS_1"/>
    <property type="match status" value="1"/>
</dbReference>
<keyword evidence="9" id="KW-0460">Magnesium</keyword>
<dbReference type="CDD" id="cd00739">
    <property type="entry name" value="DHPS"/>
    <property type="match status" value="1"/>
</dbReference>
<reference evidence="13 14" key="1">
    <citation type="journal article" date="2020" name="Biotechnol. Biofuels">
        <title>New insights from the biogas microbiome by comprehensive genome-resolved metagenomics of nearly 1600 species originating from multiple anaerobic digesters.</title>
        <authorList>
            <person name="Campanaro S."/>
            <person name="Treu L."/>
            <person name="Rodriguez-R L.M."/>
            <person name="Kovalovszki A."/>
            <person name="Ziels R.M."/>
            <person name="Maus I."/>
            <person name="Zhu X."/>
            <person name="Kougias P.G."/>
            <person name="Basile A."/>
            <person name="Luo G."/>
            <person name="Schluter A."/>
            <person name="Konstantinidis K.T."/>
            <person name="Angelidaki I."/>
        </authorList>
    </citation>
    <scope>NUCLEOTIDE SEQUENCE [LARGE SCALE GENOMIC DNA]</scope>
    <source>
        <strain evidence="13">AS05jafATM_4</strain>
    </source>
</reference>
<protein>
    <recommendedName>
        <fullName evidence="6">Dihydropteroate synthase</fullName>
        <ecNumber evidence="5">2.5.1.15</ecNumber>
    </recommendedName>
    <alternativeName>
        <fullName evidence="11">Dihydropteroate pyrophosphorylase</fullName>
    </alternativeName>
</protein>
<organism evidence="13 14">
    <name type="scientific">Desulfitobacterium dehalogenans</name>
    <dbReference type="NCBI Taxonomy" id="36854"/>
    <lineage>
        <taxon>Bacteria</taxon>
        <taxon>Bacillati</taxon>
        <taxon>Bacillota</taxon>
        <taxon>Clostridia</taxon>
        <taxon>Eubacteriales</taxon>
        <taxon>Desulfitobacteriaceae</taxon>
        <taxon>Desulfitobacterium</taxon>
    </lineage>
</organism>
<evidence type="ECO:0000256" key="6">
    <source>
        <dbReference type="ARBA" id="ARBA00016919"/>
    </source>
</evidence>
<gene>
    <name evidence="13" type="primary">folP</name>
    <name evidence="13" type="ORF">GX523_12690</name>
</gene>
<evidence type="ECO:0000256" key="9">
    <source>
        <dbReference type="ARBA" id="ARBA00022842"/>
    </source>
</evidence>
<evidence type="ECO:0000256" key="7">
    <source>
        <dbReference type="ARBA" id="ARBA00022679"/>
    </source>
</evidence>
<dbReference type="InterPro" id="IPR006390">
    <property type="entry name" value="DHP_synth_dom"/>
</dbReference>
<keyword evidence="7 13" id="KW-0808">Transferase</keyword>
<evidence type="ECO:0000256" key="10">
    <source>
        <dbReference type="ARBA" id="ARBA00022909"/>
    </source>
</evidence>
<comment type="catalytic activity">
    <reaction evidence="1">
        <text>(7,8-dihydropterin-6-yl)methyl diphosphate + 4-aminobenzoate = 7,8-dihydropteroate + diphosphate</text>
        <dbReference type="Rhea" id="RHEA:19949"/>
        <dbReference type="ChEBI" id="CHEBI:17836"/>
        <dbReference type="ChEBI" id="CHEBI:17839"/>
        <dbReference type="ChEBI" id="CHEBI:33019"/>
        <dbReference type="ChEBI" id="CHEBI:72950"/>
        <dbReference type="EC" id="2.5.1.15"/>
    </reaction>
</comment>
<dbReference type="PANTHER" id="PTHR20941:SF1">
    <property type="entry name" value="FOLIC ACID SYNTHESIS PROTEIN FOL1"/>
    <property type="match status" value="1"/>
</dbReference>
<evidence type="ECO:0000256" key="1">
    <source>
        <dbReference type="ARBA" id="ARBA00000012"/>
    </source>
</evidence>
<keyword evidence="10" id="KW-0289">Folate biosynthesis</keyword>
<comment type="pathway">
    <text evidence="3">Cofactor biosynthesis; tetrahydrofolate biosynthesis; 7,8-dihydrofolate from 2-amino-4-hydroxy-6-hydroxymethyl-7,8-dihydropteridine diphosphate and 4-aminobenzoate: step 1/2.</text>
</comment>